<dbReference type="GO" id="GO:0006887">
    <property type="term" value="P:exocytosis"/>
    <property type="evidence" value="ECO:0007669"/>
    <property type="project" value="UniProtKB-KW"/>
</dbReference>
<name>A0AAN9PED2_CLITE</name>
<gene>
    <name evidence="6" type="ORF">RJT34_17051</name>
</gene>
<organism evidence="6 7">
    <name type="scientific">Clitoria ternatea</name>
    <name type="common">Butterfly pea</name>
    <dbReference type="NCBI Taxonomy" id="43366"/>
    <lineage>
        <taxon>Eukaryota</taxon>
        <taxon>Viridiplantae</taxon>
        <taxon>Streptophyta</taxon>
        <taxon>Embryophyta</taxon>
        <taxon>Tracheophyta</taxon>
        <taxon>Spermatophyta</taxon>
        <taxon>Magnoliopsida</taxon>
        <taxon>eudicotyledons</taxon>
        <taxon>Gunneridae</taxon>
        <taxon>Pentapetalae</taxon>
        <taxon>rosids</taxon>
        <taxon>fabids</taxon>
        <taxon>Fabales</taxon>
        <taxon>Fabaceae</taxon>
        <taxon>Papilionoideae</taxon>
        <taxon>50 kb inversion clade</taxon>
        <taxon>NPAAA clade</taxon>
        <taxon>indigoferoid/millettioid clade</taxon>
        <taxon>Phaseoleae</taxon>
        <taxon>Clitoria</taxon>
    </lineage>
</organism>
<proteinExistence type="inferred from homology"/>
<evidence type="ECO:0000256" key="3">
    <source>
        <dbReference type="RuleBase" id="RU365026"/>
    </source>
</evidence>
<accession>A0AAN9PED2</accession>
<evidence type="ECO:0000256" key="1">
    <source>
        <dbReference type="ARBA" id="ARBA00006756"/>
    </source>
</evidence>
<comment type="similarity">
    <text evidence="1 3">Belongs to the EXO70 family.</text>
</comment>
<dbReference type="AlphaFoldDB" id="A0AAN9PED2"/>
<dbReference type="GO" id="GO:0015031">
    <property type="term" value="P:protein transport"/>
    <property type="evidence" value="ECO:0007669"/>
    <property type="project" value="UniProtKB-KW"/>
</dbReference>
<feature type="region of interest" description="Disordered" evidence="4">
    <location>
        <begin position="101"/>
        <end position="143"/>
    </location>
</feature>
<keyword evidence="2 3" id="KW-0813">Transport</keyword>
<dbReference type="Pfam" id="PF20669">
    <property type="entry name" value="Exo70_N"/>
    <property type="match status" value="1"/>
</dbReference>
<dbReference type="PANTHER" id="PTHR12542">
    <property type="entry name" value="EXOCYST COMPLEX PROTEIN EXO70"/>
    <property type="match status" value="1"/>
</dbReference>
<dbReference type="Gene3D" id="1.20.1280.170">
    <property type="entry name" value="Exocyst complex component Exo70"/>
    <property type="match status" value="1"/>
</dbReference>
<dbReference type="EMBL" id="JAYKXN010000004">
    <property type="protein sequence ID" value="KAK7294167.1"/>
    <property type="molecule type" value="Genomic_DNA"/>
</dbReference>
<dbReference type="Pfam" id="PF03081">
    <property type="entry name" value="Exo70_C"/>
    <property type="match status" value="1"/>
</dbReference>
<feature type="compositionally biased region" description="Acidic residues" evidence="4">
    <location>
        <begin position="110"/>
        <end position="128"/>
    </location>
</feature>
<evidence type="ECO:0000256" key="2">
    <source>
        <dbReference type="ARBA" id="ARBA00022448"/>
    </source>
</evidence>
<evidence type="ECO:0000259" key="5">
    <source>
        <dbReference type="Pfam" id="PF03081"/>
    </source>
</evidence>
<dbReference type="InterPro" id="IPR016159">
    <property type="entry name" value="Cullin_repeat-like_dom_sf"/>
</dbReference>
<feature type="domain" description="Exocyst complex subunit Exo70 C-terminal" evidence="5">
    <location>
        <begin position="218"/>
        <end position="572"/>
    </location>
</feature>
<dbReference type="SUPFAM" id="SSF74788">
    <property type="entry name" value="Cullin repeat-like"/>
    <property type="match status" value="1"/>
</dbReference>
<keyword evidence="3" id="KW-0653">Protein transport</keyword>
<dbReference type="GO" id="GO:0005546">
    <property type="term" value="F:phosphatidylinositol-4,5-bisphosphate binding"/>
    <property type="evidence" value="ECO:0007669"/>
    <property type="project" value="InterPro"/>
</dbReference>
<keyword evidence="7" id="KW-1185">Reference proteome</keyword>
<sequence>MMENSALDIIFQWDSEQARDMFIFHDDRRDVERYLQAVHEIQRFGDYNDIQMAMSRLELEFRNILISHTNPTSHLNTQKHKQKQLEKTCGCFGFFRFHSSSASPKRHDDDVDQEPFGGDDDNKEDEDDNNKPVSDDDDLDRDSLVSSSGSFRDIRAPFDPINELCCIAERMISSGYMCQCIETFATVRKSLIDDTLRRLGIDDDVRWEQVLVVAKIQRWTQASRICFKTLFANEKKLCDEVFEGVESTIAEACFMETVKAPAIQILNLANTICVSLTPSTDNLFEILYLYGDLEDLIPVIHSLFVSESIRVMAAEVLSRLAEASREAFYDYENNLLRDTPKVVVPADGSFHSLTTYVMNYLSLISKFDYMHILNKLIVSKPAPTPDMDFAYKEEQKEGKTPFEMHLIWIIEMLHFKLDDSSKQYKDKSLSHIFIMNNVHRILQGVRESSFLMQAIGNDYLKKLIQKIRLAATGYQRASWGMVLNCLTSEMSGSKQIRRRTKTFNGMFEKVHRTQAVWSIVDPQLREDLQLSILQKLIPAYRSWIRRYGKYLCREGRTVDYVKYSVVDLNNVVFDFFQGIRVSQHLNKRSLGYSEELWEKELLED</sequence>
<keyword evidence="3" id="KW-0268">Exocytosis</keyword>
<reference evidence="6 7" key="1">
    <citation type="submission" date="2024-01" db="EMBL/GenBank/DDBJ databases">
        <title>The genomes of 5 underutilized Papilionoideae crops provide insights into root nodulation and disease resistance.</title>
        <authorList>
            <person name="Yuan L."/>
        </authorList>
    </citation>
    <scope>NUCLEOTIDE SEQUENCE [LARGE SCALE GENOMIC DNA]</scope>
    <source>
        <strain evidence="6">LY-2023</strain>
        <tissue evidence="6">Leaf</tissue>
    </source>
</reference>
<comment type="function">
    <text evidence="3">Component of the exocyst complex.</text>
</comment>
<protein>
    <recommendedName>
        <fullName evidence="3">Exocyst subunit Exo70 family protein</fullName>
    </recommendedName>
</protein>
<dbReference type="InterPro" id="IPR046364">
    <property type="entry name" value="Exo70_C"/>
</dbReference>
<comment type="caution">
    <text evidence="6">The sequence shown here is derived from an EMBL/GenBank/DDBJ whole genome shotgun (WGS) entry which is preliminary data.</text>
</comment>
<dbReference type="PANTHER" id="PTHR12542:SF7">
    <property type="entry name" value="EXOCYST SUBUNIT EXO70 FAMILY PROTEIN"/>
    <property type="match status" value="1"/>
</dbReference>
<dbReference type="GO" id="GO:0000145">
    <property type="term" value="C:exocyst"/>
    <property type="evidence" value="ECO:0007669"/>
    <property type="project" value="InterPro"/>
</dbReference>
<evidence type="ECO:0000313" key="6">
    <source>
        <dbReference type="EMBL" id="KAK7294167.1"/>
    </source>
</evidence>
<evidence type="ECO:0000313" key="7">
    <source>
        <dbReference type="Proteomes" id="UP001359559"/>
    </source>
</evidence>
<dbReference type="Proteomes" id="UP001359559">
    <property type="component" value="Unassembled WGS sequence"/>
</dbReference>
<evidence type="ECO:0000256" key="4">
    <source>
        <dbReference type="SAM" id="MobiDB-lite"/>
    </source>
</evidence>
<dbReference type="InterPro" id="IPR004140">
    <property type="entry name" value="Exo70"/>
</dbReference>